<dbReference type="InterPro" id="IPR014721">
    <property type="entry name" value="Ribsml_uS5_D2-typ_fold_subgr"/>
</dbReference>
<organism evidence="4 5">
    <name type="scientific">Coraliomargarita algicola</name>
    <dbReference type="NCBI Taxonomy" id="3092156"/>
    <lineage>
        <taxon>Bacteria</taxon>
        <taxon>Pseudomonadati</taxon>
        <taxon>Verrucomicrobiota</taxon>
        <taxon>Opitutia</taxon>
        <taxon>Puniceicoccales</taxon>
        <taxon>Coraliomargaritaceae</taxon>
        <taxon>Coraliomargarita</taxon>
    </lineage>
</organism>
<dbReference type="EMBL" id="CP138858">
    <property type="protein sequence ID" value="WPJ96399.1"/>
    <property type="molecule type" value="Genomic_DNA"/>
</dbReference>
<evidence type="ECO:0000256" key="3">
    <source>
        <dbReference type="ARBA" id="ARBA00022840"/>
    </source>
</evidence>
<proteinExistence type="predicted"/>
<evidence type="ECO:0000256" key="1">
    <source>
        <dbReference type="ARBA" id="ARBA00022741"/>
    </source>
</evidence>
<reference evidence="4 5" key="1">
    <citation type="submission" date="2023-11" db="EMBL/GenBank/DDBJ databases">
        <title>Coraliomargarita sp. nov., isolated from marine algae.</title>
        <authorList>
            <person name="Lee J.K."/>
            <person name="Baek J.H."/>
            <person name="Kim J.M."/>
            <person name="Choi D.G."/>
            <person name="Jeon C.O."/>
        </authorList>
    </citation>
    <scope>NUCLEOTIDE SEQUENCE [LARGE SCALE GENOMIC DNA]</scope>
    <source>
        <strain evidence="4 5">J2-16</strain>
    </source>
</reference>
<dbReference type="Proteomes" id="UP001324993">
    <property type="component" value="Chromosome"/>
</dbReference>
<dbReference type="InterPro" id="IPR020568">
    <property type="entry name" value="Ribosomal_Su5_D2-typ_SF"/>
</dbReference>
<keyword evidence="5" id="KW-1185">Reference proteome</keyword>
<evidence type="ECO:0000256" key="2">
    <source>
        <dbReference type="ARBA" id="ARBA00022777"/>
    </source>
</evidence>
<keyword evidence="3" id="KW-0067">ATP-binding</keyword>
<dbReference type="Gene3D" id="3.30.230.10">
    <property type="match status" value="1"/>
</dbReference>
<evidence type="ECO:0000313" key="4">
    <source>
        <dbReference type="EMBL" id="WPJ96399.1"/>
    </source>
</evidence>
<protein>
    <recommendedName>
        <fullName evidence="6">4-(Cytidine 5'-diphospho)-2-C-methyl-D-erythritol kinase</fullName>
    </recommendedName>
</protein>
<evidence type="ECO:0008006" key="6">
    <source>
        <dbReference type="Google" id="ProtNLM"/>
    </source>
</evidence>
<sequence>MMNSVSLKSPAKINLMLSVHGPRGDGFHALTSVVVALDFGDSLQVRLITGPQDQLNCNEPLVPTGEQNLIIQAAQAFRARCGQAVYFEFQLEKQVPMGAGLGGGVVMPQSH</sequence>
<dbReference type="SUPFAM" id="SSF54211">
    <property type="entry name" value="Ribosomal protein S5 domain 2-like"/>
    <property type="match status" value="1"/>
</dbReference>
<gene>
    <name evidence="4" type="ORF">SH580_01620</name>
</gene>
<dbReference type="RefSeq" id="WP_319833258.1">
    <property type="nucleotide sequence ID" value="NZ_CP138858.1"/>
</dbReference>
<keyword evidence="2" id="KW-0808">Transferase</keyword>
<dbReference type="PANTHER" id="PTHR43527">
    <property type="entry name" value="4-DIPHOSPHOCYTIDYL-2-C-METHYL-D-ERYTHRITOL KINASE, CHLOROPLASTIC"/>
    <property type="match status" value="1"/>
</dbReference>
<keyword evidence="2" id="KW-0418">Kinase</keyword>
<evidence type="ECO:0000313" key="5">
    <source>
        <dbReference type="Proteomes" id="UP001324993"/>
    </source>
</evidence>
<keyword evidence="1" id="KW-0547">Nucleotide-binding</keyword>
<dbReference type="PANTHER" id="PTHR43527:SF2">
    <property type="entry name" value="4-DIPHOSPHOCYTIDYL-2-C-METHYL-D-ERYTHRITOL KINASE, CHLOROPLASTIC"/>
    <property type="match status" value="1"/>
</dbReference>
<accession>A0ABZ0RMD6</accession>
<name>A0ABZ0RMD6_9BACT</name>